<evidence type="ECO:0000256" key="5">
    <source>
        <dbReference type="SAM" id="MobiDB-lite"/>
    </source>
</evidence>
<dbReference type="Pfam" id="PF01142">
    <property type="entry name" value="TruD"/>
    <property type="match status" value="1"/>
</dbReference>
<dbReference type="PhylomeDB" id="E9HHX5"/>
<dbReference type="InParanoid" id="E9HHX5"/>
<dbReference type="PROSITE" id="PS50984">
    <property type="entry name" value="TRUD"/>
    <property type="match status" value="1"/>
</dbReference>
<comment type="catalytic activity">
    <reaction evidence="4">
        <text>a uridine in tRNA = a pseudouridine in tRNA</text>
        <dbReference type="Rhea" id="RHEA:54572"/>
        <dbReference type="Rhea" id="RHEA-COMP:13339"/>
        <dbReference type="Rhea" id="RHEA-COMP:13934"/>
        <dbReference type="ChEBI" id="CHEBI:65314"/>
        <dbReference type="ChEBI" id="CHEBI:65315"/>
    </reaction>
</comment>
<keyword evidence="8" id="KW-1185">Reference proteome</keyword>
<evidence type="ECO:0000256" key="1">
    <source>
        <dbReference type="ARBA" id="ARBA00007953"/>
    </source>
</evidence>
<name>E9HHX5_DAPPU</name>
<feature type="non-terminal residue" evidence="7">
    <location>
        <position position="1"/>
    </location>
</feature>
<dbReference type="GO" id="GO:0009982">
    <property type="term" value="F:pseudouridine synthase activity"/>
    <property type="evidence" value="ECO:0000318"/>
    <property type="project" value="GO_Central"/>
</dbReference>
<dbReference type="HOGENOM" id="CLU_005281_1_0_1"/>
<dbReference type="InterPro" id="IPR001656">
    <property type="entry name" value="PsdUridine_synth_TruD"/>
</dbReference>
<accession>E9HHX5</accession>
<dbReference type="EMBL" id="GL732651">
    <property type="protein sequence ID" value="EFX68625.1"/>
    <property type="molecule type" value="Genomic_DNA"/>
</dbReference>
<dbReference type="InterPro" id="IPR011760">
    <property type="entry name" value="PsdUridine_synth_TruD_insert"/>
</dbReference>
<dbReference type="OrthoDB" id="447290at2759"/>
<gene>
    <name evidence="7" type="ORF">DAPPUDRAFT_62909</name>
</gene>
<dbReference type="GO" id="GO:0005634">
    <property type="term" value="C:nucleus"/>
    <property type="evidence" value="ECO:0000318"/>
    <property type="project" value="GO_Central"/>
</dbReference>
<feature type="compositionally biased region" description="Basic and acidic residues" evidence="5">
    <location>
        <begin position="344"/>
        <end position="356"/>
    </location>
</feature>
<dbReference type="SUPFAM" id="SSF55120">
    <property type="entry name" value="Pseudouridine synthase"/>
    <property type="match status" value="1"/>
</dbReference>
<feature type="compositionally biased region" description="Basic and acidic residues" evidence="5">
    <location>
        <begin position="322"/>
        <end position="332"/>
    </location>
</feature>
<dbReference type="PANTHER" id="PTHR13326">
    <property type="entry name" value="TRNA PSEUDOURIDINE SYNTHASE D"/>
    <property type="match status" value="1"/>
</dbReference>
<proteinExistence type="inferred from homology"/>
<dbReference type="KEGG" id="dpx:DAPPUDRAFT_62909"/>
<feature type="region of interest" description="Disordered" evidence="5">
    <location>
        <begin position="322"/>
        <end position="356"/>
    </location>
</feature>
<evidence type="ECO:0000313" key="7">
    <source>
        <dbReference type="EMBL" id="EFX68625.1"/>
    </source>
</evidence>
<dbReference type="GO" id="GO:0003723">
    <property type="term" value="F:RNA binding"/>
    <property type="evidence" value="ECO:0007669"/>
    <property type="project" value="InterPro"/>
</dbReference>
<dbReference type="AlphaFoldDB" id="E9HHX5"/>
<dbReference type="STRING" id="6669.E9HHX5"/>
<evidence type="ECO:0000259" key="6">
    <source>
        <dbReference type="PROSITE" id="PS50984"/>
    </source>
</evidence>
<evidence type="ECO:0000313" key="8">
    <source>
        <dbReference type="Proteomes" id="UP000000305"/>
    </source>
</evidence>
<feature type="domain" description="TRUD" evidence="6">
    <location>
        <begin position="32"/>
        <end position="255"/>
    </location>
</feature>
<dbReference type="InterPro" id="IPR020103">
    <property type="entry name" value="PsdUridine_synth_cat_dom_sf"/>
</dbReference>
<dbReference type="Proteomes" id="UP000000305">
    <property type="component" value="Unassembled WGS sequence"/>
</dbReference>
<keyword evidence="3" id="KW-0413">Isomerase</keyword>
<comment type="similarity">
    <text evidence="1">Belongs to the pseudouridine synthase TruD family.</text>
</comment>
<dbReference type="GO" id="GO:0001522">
    <property type="term" value="P:pseudouridine synthesis"/>
    <property type="evidence" value="ECO:0000318"/>
    <property type="project" value="GO_Central"/>
</dbReference>
<dbReference type="GO" id="GO:0008033">
    <property type="term" value="P:tRNA processing"/>
    <property type="evidence" value="ECO:0007669"/>
    <property type="project" value="UniProtKB-KW"/>
</dbReference>
<evidence type="ECO:0000256" key="3">
    <source>
        <dbReference type="ARBA" id="ARBA00023235"/>
    </source>
</evidence>
<protein>
    <recommendedName>
        <fullName evidence="6">TRUD domain-containing protein</fullName>
    </recommendedName>
</protein>
<evidence type="ECO:0000256" key="4">
    <source>
        <dbReference type="ARBA" id="ARBA00036943"/>
    </source>
</evidence>
<dbReference type="InterPro" id="IPR042214">
    <property type="entry name" value="TruD_catalytic"/>
</dbReference>
<organism evidence="7 8">
    <name type="scientific">Daphnia pulex</name>
    <name type="common">Water flea</name>
    <dbReference type="NCBI Taxonomy" id="6669"/>
    <lineage>
        <taxon>Eukaryota</taxon>
        <taxon>Metazoa</taxon>
        <taxon>Ecdysozoa</taxon>
        <taxon>Arthropoda</taxon>
        <taxon>Crustacea</taxon>
        <taxon>Branchiopoda</taxon>
        <taxon>Diplostraca</taxon>
        <taxon>Cladocera</taxon>
        <taxon>Anomopoda</taxon>
        <taxon>Daphniidae</taxon>
        <taxon>Daphnia</taxon>
    </lineage>
</organism>
<sequence length="356" mass="40686">DIQGNHYTIALKQVMGNETHINSNLKSLKEKGFVNYFESECFEINRRLSMHFIGKNVLMEQWLEVVNLILDPQFNCPEKLYGQQYVALLEKTSKNAFEDSKLMDKHSMESEMIFCLKKCGSMRLHLLASLVPRPNRLNYIRAYQQYIWNTVASKRIAKFGLKPIIGDLVYAPASGGCDAVSDENGTVLFITEGNIHNYTINDILLPLPGSDDTIYPSNEVAGWYTDLLLMDGILDFKERIGSYIISGEYRLLIRRPSELTWKFVRYDDASMNLISSDLDRLLNRREPCLVEDGAFLGLVLEFNLPPSAYASMTLREIVKMDKSVESSPDTKNEPSTSTFFESSDEPKEKRIKLEVN</sequence>
<evidence type="ECO:0000256" key="2">
    <source>
        <dbReference type="ARBA" id="ARBA00022694"/>
    </source>
</evidence>
<dbReference type="OMA" id="TYHVGRA"/>
<reference evidence="7 8" key="1">
    <citation type="journal article" date="2011" name="Science">
        <title>The ecoresponsive genome of Daphnia pulex.</title>
        <authorList>
            <person name="Colbourne J.K."/>
            <person name="Pfrender M.E."/>
            <person name="Gilbert D."/>
            <person name="Thomas W.K."/>
            <person name="Tucker A."/>
            <person name="Oakley T.H."/>
            <person name="Tokishita S."/>
            <person name="Aerts A."/>
            <person name="Arnold G.J."/>
            <person name="Basu M.K."/>
            <person name="Bauer D.J."/>
            <person name="Caceres C.E."/>
            <person name="Carmel L."/>
            <person name="Casola C."/>
            <person name="Choi J.H."/>
            <person name="Detter J.C."/>
            <person name="Dong Q."/>
            <person name="Dusheyko S."/>
            <person name="Eads B.D."/>
            <person name="Frohlich T."/>
            <person name="Geiler-Samerotte K.A."/>
            <person name="Gerlach D."/>
            <person name="Hatcher P."/>
            <person name="Jogdeo S."/>
            <person name="Krijgsveld J."/>
            <person name="Kriventseva E.V."/>
            <person name="Kultz D."/>
            <person name="Laforsch C."/>
            <person name="Lindquist E."/>
            <person name="Lopez J."/>
            <person name="Manak J.R."/>
            <person name="Muller J."/>
            <person name="Pangilinan J."/>
            <person name="Patwardhan R.P."/>
            <person name="Pitluck S."/>
            <person name="Pritham E.J."/>
            <person name="Rechtsteiner A."/>
            <person name="Rho M."/>
            <person name="Rogozin I.B."/>
            <person name="Sakarya O."/>
            <person name="Salamov A."/>
            <person name="Schaack S."/>
            <person name="Shapiro H."/>
            <person name="Shiga Y."/>
            <person name="Skalitzky C."/>
            <person name="Smith Z."/>
            <person name="Souvorov A."/>
            <person name="Sung W."/>
            <person name="Tang Z."/>
            <person name="Tsuchiya D."/>
            <person name="Tu H."/>
            <person name="Vos H."/>
            <person name="Wang M."/>
            <person name="Wolf Y.I."/>
            <person name="Yamagata H."/>
            <person name="Yamada T."/>
            <person name="Ye Y."/>
            <person name="Shaw J.R."/>
            <person name="Andrews J."/>
            <person name="Crease T.J."/>
            <person name="Tang H."/>
            <person name="Lucas S.M."/>
            <person name="Robertson H.M."/>
            <person name="Bork P."/>
            <person name="Koonin E.V."/>
            <person name="Zdobnov E.M."/>
            <person name="Grigoriev I.V."/>
            <person name="Lynch M."/>
            <person name="Boore J.L."/>
        </authorList>
    </citation>
    <scope>NUCLEOTIDE SEQUENCE [LARGE SCALE GENOMIC DNA]</scope>
</reference>
<dbReference type="eggNOG" id="KOG2339">
    <property type="taxonomic scope" value="Eukaryota"/>
</dbReference>
<dbReference type="PANTHER" id="PTHR13326:SF31">
    <property type="entry name" value="PSEUDOURIDYLATE SYNTHASE 7 HOMOLOG"/>
    <property type="match status" value="1"/>
</dbReference>
<keyword evidence="2" id="KW-0819">tRNA processing</keyword>
<dbReference type="Gene3D" id="3.30.2350.20">
    <property type="entry name" value="TruD, catalytic domain"/>
    <property type="match status" value="1"/>
</dbReference>